<dbReference type="GO" id="GO:0003746">
    <property type="term" value="F:translation elongation factor activity"/>
    <property type="evidence" value="ECO:0007669"/>
    <property type="project" value="UniProtKB-KW"/>
</dbReference>
<dbReference type="PROSITE" id="PS00830">
    <property type="entry name" value="GREAB_2"/>
    <property type="match status" value="1"/>
</dbReference>
<dbReference type="InterPro" id="IPR006359">
    <property type="entry name" value="Tscrpt_elong_fac_GreA"/>
</dbReference>
<dbReference type="PROSITE" id="PS00829">
    <property type="entry name" value="GREAB_1"/>
    <property type="match status" value="1"/>
</dbReference>
<dbReference type="SUPFAM" id="SSF54534">
    <property type="entry name" value="FKBP-like"/>
    <property type="match status" value="1"/>
</dbReference>
<gene>
    <name evidence="9 13" type="primary">greA</name>
    <name evidence="13" type="ORF">IAA83_01950</name>
</gene>
<evidence type="ECO:0000256" key="4">
    <source>
        <dbReference type="ARBA" id="ARBA00023054"/>
    </source>
</evidence>
<dbReference type="InterPro" id="IPR022691">
    <property type="entry name" value="Tscrpt_elong_fac_GreA/B_N"/>
</dbReference>
<dbReference type="FunFam" id="3.10.50.30:FF:000001">
    <property type="entry name" value="Transcription elongation factor GreA"/>
    <property type="match status" value="1"/>
</dbReference>
<evidence type="ECO:0000259" key="12">
    <source>
        <dbReference type="Pfam" id="PF03449"/>
    </source>
</evidence>
<dbReference type="FunFam" id="1.10.287.180:FF:000001">
    <property type="entry name" value="Transcription elongation factor GreA"/>
    <property type="match status" value="1"/>
</dbReference>
<evidence type="ECO:0000256" key="8">
    <source>
        <dbReference type="ARBA" id="ARBA00030776"/>
    </source>
</evidence>
<keyword evidence="13" id="KW-0251">Elongation factor</keyword>
<evidence type="ECO:0000256" key="3">
    <source>
        <dbReference type="ARBA" id="ARBA00023015"/>
    </source>
</evidence>
<comment type="similarity">
    <text evidence="1 9 10">Belongs to the GreA/GreB family.</text>
</comment>
<evidence type="ECO:0000256" key="9">
    <source>
        <dbReference type="HAMAP-Rule" id="MF_00105"/>
    </source>
</evidence>
<reference evidence="13" key="2">
    <citation type="journal article" date="2021" name="PeerJ">
        <title>Extensive microbial diversity within the chicken gut microbiome revealed by metagenomics and culture.</title>
        <authorList>
            <person name="Gilroy R."/>
            <person name="Ravi A."/>
            <person name="Getino M."/>
            <person name="Pursley I."/>
            <person name="Horton D.L."/>
            <person name="Alikhan N.F."/>
            <person name="Baker D."/>
            <person name="Gharbi K."/>
            <person name="Hall N."/>
            <person name="Watson M."/>
            <person name="Adriaenssens E.M."/>
            <person name="Foster-Nyarko E."/>
            <person name="Jarju S."/>
            <person name="Secka A."/>
            <person name="Antonio M."/>
            <person name="Oren A."/>
            <person name="Chaudhuri R.R."/>
            <person name="La Ragione R."/>
            <person name="Hildebrand F."/>
            <person name="Pallen M.J."/>
        </authorList>
    </citation>
    <scope>NUCLEOTIDE SEQUENCE</scope>
    <source>
        <strain evidence="13">ChiBcec16-1751</strain>
    </source>
</reference>
<accession>A0A9D1JTF4</accession>
<reference evidence="13" key="1">
    <citation type="submission" date="2020-10" db="EMBL/GenBank/DDBJ databases">
        <authorList>
            <person name="Gilroy R."/>
        </authorList>
    </citation>
    <scope>NUCLEOTIDE SEQUENCE</scope>
    <source>
        <strain evidence="13">ChiBcec16-1751</strain>
    </source>
</reference>
<dbReference type="InterPro" id="IPR023459">
    <property type="entry name" value="Tscrpt_elong_fac_GreA/B_fam"/>
</dbReference>
<name>A0A9D1JTF4_9FIRM</name>
<keyword evidence="5 9" id="KW-0238">DNA-binding</keyword>
<dbReference type="Gene3D" id="1.10.287.180">
    <property type="entry name" value="Transcription elongation factor, GreA/GreB, N-terminal domain"/>
    <property type="match status" value="1"/>
</dbReference>
<dbReference type="HAMAP" id="MF_00105">
    <property type="entry name" value="GreA_GreB"/>
    <property type="match status" value="1"/>
</dbReference>
<evidence type="ECO:0000256" key="2">
    <source>
        <dbReference type="ARBA" id="ARBA00013729"/>
    </source>
</evidence>
<evidence type="ECO:0000259" key="11">
    <source>
        <dbReference type="Pfam" id="PF01272"/>
    </source>
</evidence>
<evidence type="ECO:0000313" key="14">
    <source>
        <dbReference type="Proteomes" id="UP000886741"/>
    </source>
</evidence>
<keyword evidence="13" id="KW-0648">Protein biosynthesis</keyword>
<dbReference type="InterPro" id="IPR028624">
    <property type="entry name" value="Tscrpt_elong_fac_GreA/B"/>
</dbReference>
<comment type="function">
    <text evidence="7 9 10">Necessary for efficient RNA polymerase transcription elongation past template-encoded arresting sites. The arresting sites in DNA have the property of trapping a certain fraction of elongating RNA polymerases that pass through, resulting in locked ternary complexes. Cleavage of the nascent transcript by cleavage factors such as GreA or GreB allows the resumption of elongation from the new 3'terminus. GreA releases sequences of 2 to 3 nucleotides.</text>
</comment>
<protein>
    <recommendedName>
        <fullName evidence="2 9">Transcription elongation factor GreA</fullName>
    </recommendedName>
    <alternativeName>
        <fullName evidence="8 9">Transcript cleavage factor GreA</fullName>
    </alternativeName>
</protein>
<dbReference type="InterPro" id="IPR036805">
    <property type="entry name" value="Tscrpt_elong_fac_GreA/B_N_sf"/>
</dbReference>
<dbReference type="EMBL" id="DVJJ01000037">
    <property type="protein sequence ID" value="HIS64119.1"/>
    <property type="molecule type" value="Genomic_DNA"/>
</dbReference>
<keyword evidence="3 9" id="KW-0805">Transcription regulation</keyword>
<dbReference type="InterPro" id="IPR018151">
    <property type="entry name" value="TF_GreA/GreB_CS"/>
</dbReference>
<dbReference type="Pfam" id="PF03449">
    <property type="entry name" value="GreA_GreB_N"/>
    <property type="match status" value="1"/>
</dbReference>
<proteinExistence type="inferred from homology"/>
<comment type="caution">
    <text evidence="13">The sequence shown here is derived from an EMBL/GenBank/DDBJ whole genome shotgun (WGS) entry which is preliminary data.</text>
</comment>
<feature type="domain" description="Transcription elongation factor GreA/GreB C-terminal" evidence="11">
    <location>
        <begin position="84"/>
        <end position="157"/>
    </location>
</feature>
<dbReference type="Proteomes" id="UP000886741">
    <property type="component" value="Unassembled WGS sequence"/>
</dbReference>
<evidence type="ECO:0000256" key="5">
    <source>
        <dbReference type="ARBA" id="ARBA00023125"/>
    </source>
</evidence>
<dbReference type="InterPro" id="IPR001437">
    <property type="entry name" value="Tscrpt_elong_fac_GreA/B_C"/>
</dbReference>
<evidence type="ECO:0000256" key="10">
    <source>
        <dbReference type="RuleBase" id="RU000556"/>
    </source>
</evidence>
<sequence length="160" mass="17657">MAKEYKISSARLKQLEDELHYLKTTREKEVAEHLKEARSFGDLSENSEYDEAKNEQAKLYGRIAEVENILAHAVIIDDASEENSGRIGLGCVVTVLDLDVDETETYTIVGSQEANPMEGCISDDSPFGRAMVGKTEGDTVEVEAPVGMLKFKIVSVEKKA</sequence>
<dbReference type="NCBIfam" id="TIGR01462">
    <property type="entry name" value="greA"/>
    <property type="match status" value="1"/>
</dbReference>
<evidence type="ECO:0000313" key="13">
    <source>
        <dbReference type="EMBL" id="HIS64119.1"/>
    </source>
</evidence>
<dbReference type="AlphaFoldDB" id="A0A9D1JTF4"/>
<dbReference type="SUPFAM" id="SSF46557">
    <property type="entry name" value="GreA transcript cleavage protein, N-terminal domain"/>
    <property type="match status" value="1"/>
</dbReference>
<evidence type="ECO:0000256" key="1">
    <source>
        <dbReference type="ARBA" id="ARBA00008213"/>
    </source>
</evidence>
<dbReference type="InterPro" id="IPR036953">
    <property type="entry name" value="GreA/GreB_C_sf"/>
</dbReference>
<dbReference type="NCBIfam" id="NF001263">
    <property type="entry name" value="PRK00226.1-4"/>
    <property type="match status" value="1"/>
</dbReference>
<dbReference type="PANTHER" id="PTHR30437:SF4">
    <property type="entry name" value="TRANSCRIPTION ELONGATION FACTOR GREA"/>
    <property type="match status" value="1"/>
</dbReference>
<keyword evidence="4 9" id="KW-0175">Coiled coil</keyword>
<feature type="domain" description="Transcription elongation factor GreA/GreB N-terminal" evidence="12">
    <location>
        <begin position="7"/>
        <end position="75"/>
    </location>
</feature>
<dbReference type="GO" id="GO:0006354">
    <property type="term" value="P:DNA-templated transcription elongation"/>
    <property type="evidence" value="ECO:0007669"/>
    <property type="project" value="TreeGrafter"/>
</dbReference>
<feature type="coiled-coil region" evidence="9">
    <location>
        <begin position="12"/>
        <end position="69"/>
    </location>
</feature>
<dbReference type="GO" id="GO:0003677">
    <property type="term" value="F:DNA binding"/>
    <property type="evidence" value="ECO:0007669"/>
    <property type="project" value="UniProtKB-UniRule"/>
</dbReference>
<dbReference type="GO" id="GO:0032784">
    <property type="term" value="P:regulation of DNA-templated transcription elongation"/>
    <property type="evidence" value="ECO:0007669"/>
    <property type="project" value="UniProtKB-UniRule"/>
</dbReference>
<dbReference type="GO" id="GO:0070063">
    <property type="term" value="F:RNA polymerase binding"/>
    <property type="evidence" value="ECO:0007669"/>
    <property type="project" value="InterPro"/>
</dbReference>
<dbReference type="PANTHER" id="PTHR30437">
    <property type="entry name" value="TRANSCRIPTION ELONGATION FACTOR GREA"/>
    <property type="match status" value="1"/>
</dbReference>
<evidence type="ECO:0000256" key="6">
    <source>
        <dbReference type="ARBA" id="ARBA00023163"/>
    </source>
</evidence>
<dbReference type="Pfam" id="PF01272">
    <property type="entry name" value="GreA_GreB"/>
    <property type="match status" value="1"/>
</dbReference>
<evidence type="ECO:0000256" key="7">
    <source>
        <dbReference type="ARBA" id="ARBA00024916"/>
    </source>
</evidence>
<keyword evidence="6 9" id="KW-0804">Transcription</keyword>
<organism evidence="13 14">
    <name type="scientific">Candidatus Avoscillospira avistercoris</name>
    <dbReference type="NCBI Taxonomy" id="2840707"/>
    <lineage>
        <taxon>Bacteria</taxon>
        <taxon>Bacillati</taxon>
        <taxon>Bacillota</taxon>
        <taxon>Clostridia</taxon>
        <taxon>Eubacteriales</taxon>
        <taxon>Oscillospiraceae</taxon>
        <taxon>Oscillospiraceae incertae sedis</taxon>
        <taxon>Candidatus Avoscillospira</taxon>
    </lineage>
</organism>
<dbReference type="PIRSF" id="PIRSF006092">
    <property type="entry name" value="GreA_GreB"/>
    <property type="match status" value="1"/>
</dbReference>
<dbReference type="Gene3D" id="3.10.50.30">
    <property type="entry name" value="Transcription elongation factor, GreA/GreB, C-terminal domain"/>
    <property type="match status" value="1"/>
</dbReference>